<feature type="transmembrane region" description="Helical" evidence="1">
    <location>
        <begin position="51"/>
        <end position="73"/>
    </location>
</feature>
<keyword evidence="1" id="KW-0472">Membrane</keyword>
<name>A0A1M5GSE7_9FLAO</name>
<keyword evidence="1" id="KW-1133">Transmembrane helix</keyword>
<accession>A0A1M5GSE7</accession>
<keyword evidence="4" id="KW-1185">Reference proteome</keyword>
<dbReference type="Pfam" id="PF19124">
    <property type="entry name" value="DUF5808"/>
    <property type="match status" value="1"/>
</dbReference>
<keyword evidence="1" id="KW-0812">Transmembrane</keyword>
<protein>
    <recommendedName>
        <fullName evidence="2">DUF5808 domain-containing protein</fullName>
    </recommendedName>
</protein>
<proteinExistence type="predicted"/>
<dbReference type="EMBL" id="FQWE01000004">
    <property type="protein sequence ID" value="SHG06452.1"/>
    <property type="molecule type" value="Genomic_DNA"/>
</dbReference>
<evidence type="ECO:0000313" key="3">
    <source>
        <dbReference type="EMBL" id="SHG06452.1"/>
    </source>
</evidence>
<dbReference type="RefSeq" id="WP_072990070.1">
    <property type="nucleotide sequence ID" value="NZ_FQWE01000004.1"/>
</dbReference>
<reference evidence="4" key="1">
    <citation type="submission" date="2016-11" db="EMBL/GenBank/DDBJ databases">
        <authorList>
            <person name="Varghese N."/>
            <person name="Submissions S."/>
        </authorList>
    </citation>
    <scope>NUCLEOTIDE SEQUENCE [LARGE SCALE GENOMIC DNA]</scope>
    <source>
        <strain evidence="4">DSM 19741</strain>
    </source>
</reference>
<dbReference type="AlphaFoldDB" id="A0A1M5GSE7"/>
<evidence type="ECO:0000256" key="1">
    <source>
        <dbReference type="SAM" id="Phobius"/>
    </source>
</evidence>
<dbReference type="Proteomes" id="UP000184036">
    <property type="component" value="Unassembled WGS sequence"/>
</dbReference>
<gene>
    <name evidence="3" type="ORF">SAMN05444396_104118</name>
</gene>
<evidence type="ECO:0000259" key="2">
    <source>
        <dbReference type="Pfam" id="PF19124"/>
    </source>
</evidence>
<evidence type="ECO:0000313" key="4">
    <source>
        <dbReference type="Proteomes" id="UP000184036"/>
    </source>
</evidence>
<sequence>MSNNSEPSDETKRRWHQDPNNWFLGFFYFNREDKRIFPPKRIAWMGWTINFANPISVITLLIFLLLVFTMVNLK</sequence>
<dbReference type="InterPro" id="IPR043831">
    <property type="entry name" value="DUF5808"/>
</dbReference>
<dbReference type="OrthoDB" id="157646at2"/>
<organism evidence="3 4">
    <name type="scientific">Flavobacterium segetis</name>
    <dbReference type="NCBI Taxonomy" id="271157"/>
    <lineage>
        <taxon>Bacteria</taxon>
        <taxon>Pseudomonadati</taxon>
        <taxon>Bacteroidota</taxon>
        <taxon>Flavobacteriia</taxon>
        <taxon>Flavobacteriales</taxon>
        <taxon>Flavobacteriaceae</taxon>
        <taxon>Flavobacterium</taxon>
    </lineage>
</organism>
<feature type="domain" description="DUF5808" evidence="2">
    <location>
        <begin position="31"/>
        <end position="56"/>
    </location>
</feature>